<gene>
    <name evidence="3" type="ORF">CYMTET_4559</name>
</gene>
<keyword evidence="2" id="KW-0812">Transmembrane</keyword>
<dbReference type="Proteomes" id="UP001190700">
    <property type="component" value="Unassembled WGS sequence"/>
</dbReference>
<name>A0AAE0H157_9CHLO</name>
<feature type="compositionally biased region" description="Basic residues" evidence="1">
    <location>
        <begin position="812"/>
        <end position="823"/>
    </location>
</feature>
<feature type="transmembrane region" description="Helical" evidence="2">
    <location>
        <begin position="597"/>
        <end position="620"/>
    </location>
</feature>
<feature type="compositionally biased region" description="Low complexity" evidence="1">
    <location>
        <begin position="161"/>
        <end position="170"/>
    </location>
</feature>
<accession>A0AAE0H157</accession>
<feature type="region of interest" description="Disordered" evidence="1">
    <location>
        <begin position="149"/>
        <end position="177"/>
    </location>
</feature>
<keyword evidence="2" id="KW-0472">Membrane</keyword>
<reference evidence="3 4" key="1">
    <citation type="journal article" date="2015" name="Genome Biol. Evol.">
        <title>Comparative Genomics of a Bacterivorous Green Alga Reveals Evolutionary Causalities and Consequences of Phago-Mixotrophic Mode of Nutrition.</title>
        <authorList>
            <person name="Burns J.A."/>
            <person name="Paasch A."/>
            <person name="Narechania A."/>
            <person name="Kim E."/>
        </authorList>
    </citation>
    <scope>NUCLEOTIDE SEQUENCE [LARGE SCALE GENOMIC DNA]</scope>
    <source>
        <strain evidence="3 4">PLY_AMNH</strain>
    </source>
</reference>
<feature type="compositionally biased region" description="Basic and acidic residues" evidence="1">
    <location>
        <begin position="54"/>
        <end position="65"/>
    </location>
</feature>
<keyword evidence="2" id="KW-1133">Transmembrane helix</keyword>
<feature type="region of interest" description="Disordered" evidence="1">
    <location>
        <begin position="935"/>
        <end position="955"/>
    </location>
</feature>
<feature type="region of interest" description="Disordered" evidence="1">
    <location>
        <begin position="808"/>
        <end position="838"/>
    </location>
</feature>
<feature type="transmembrane region" description="Helical" evidence="2">
    <location>
        <begin position="1467"/>
        <end position="1486"/>
    </location>
</feature>
<protein>
    <submittedName>
        <fullName evidence="3">Uncharacterized protein</fullName>
    </submittedName>
</protein>
<organism evidence="3 4">
    <name type="scientific">Cymbomonas tetramitiformis</name>
    <dbReference type="NCBI Taxonomy" id="36881"/>
    <lineage>
        <taxon>Eukaryota</taxon>
        <taxon>Viridiplantae</taxon>
        <taxon>Chlorophyta</taxon>
        <taxon>Pyramimonadophyceae</taxon>
        <taxon>Pyramimonadales</taxon>
        <taxon>Pyramimonadaceae</taxon>
        <taxon>Cymbomonas</taxon>
    </lineage>
</organism>
<evidence type="ECO:0000256" key="1">
    <source>
        <dbReference type="SAM" id="MobiDB-lite"/>
    </source>
</evidence>
<feature type="region of interest" description="Disordered" evidence="1">
    <location>
        <begin position="1"/>
        <end position="24"/>
    </location>
</feature>
<feature type="transmembrane region" description="Helical" evidence="2">
    <location>
        <begin position="1207"/>
        <end position="1230"/>
    </location>
</feature>
<evidence type="ECO:0000313" key="4">
    <source>
        <dbReference type="Proteomes" id="UP001190700"/>
    </source>
</evidence>
<keyword evidence="4" id="KW-1185">Reference proteome</keyword>
<feature type="transmembrane region" description="Helical" evidence="2">
    <location>
        <begin position="1242"/>
        <end position="1262"/>
    </location>
</feature>
<evidence type="ECO:0000313" key="3">
    <source>
        <dbReference type="EMBL" id="KAK3287951.1"/>
    </source>
</evidence>
<comment type="caution">
    <text evidence="3">The sequence shown here is derived from an EMBL/GenBank/DDBJ whole genome shotgun (WGS) entry which is preliminary data.</text>
</comment>
<dbReference type="EMBL" id="LGRX02000645">
    <property type="protein sequence ID" value="KAK3287951.1"/>
    <property type="molecule type" value="Genomic_DNA"/>
</dbReference>
<feature type="region of interest" description="Disordered" evidence="1">
    <location>
        <begin position="46"/>
        <end position="68"/>
    </location>
</feature>
<evidence type="ECO:0000256" key="2">
    <source>
        <dbReference type="SAM" id="Phobius"/>
    </source>
</evidence>
<sequence>MAVALTPLAQQFGGRPRAQQAETGTQAYVSVALEAELAAPLQSVQLGQTVTRKQQPDRSSPDSDPLRPAIVRSTALPWCPALCPAGGGAVLREAPPPSFHSYEAKAKLCAVADAVRCGRGHSGQGLPGTAGQRSRIRELGEAPRIRIESSSLVLRDPTDSRPPSRSSRIPFAVERPPPHVVHKGAHSALRVTAGACGGNEGGRRVVGRVRLGYCALTAPFSKGFSMMSGVVSDAQSPNTTAHITRGAAHSVGGALSSLVLAGVVNPAEEGAAPNPAATGMAIMAAMAETLATGMVDGEEAMTVDSAVMAMLVQQESLSDSSSGAFAAPLVAPSGSAVSFPASMGVAVGGGSAAIKLLTSTVDPNVNISANVSAALRRLLEEEGALDTQALESVSTTVTSIALSGADGEELPVHGLEEAIVFSLPLQEPGSPANETAPPQCAFWDAGAGRYRGEGCAARPNPRPRWVELHWRTLNTSEVDGELHRMWSIDPSSGFLSGCEESFEAVFPEYLGADTGYRKFLGEGCAAADPENNASCWWQWDVQAFFGPGCVYDQEIHCLCTHLTDFKAVQDQEVGSLEPPKVSMVSADDMSSLSLNDVLQSLTLMAVLAGLMGGCLLLVWLSDWQHSQVKLEIFRKLMRHHGTDTLWFKKFGDTWTWSLTAEEVYSKNVTPQLGLNCITVETEAWLESSITTSTCTTSIPAFTTSPVTKCAAEGPRALVEGKGKSEKLWVKHAELYTPLVSVSDGPPSDGRPPSVDPVLQHSPLRSDQYPLVTIKALDAIRGMQTPGLDRRITGTTNYIQTMGAFWPNEGAYGKRRPKKPHLGSKIRPATPGKIAKLPGMPGTEHLLPQALEEPQTPPLQTQRRRANLKKAARHVQMIRNVVKKNRRIDLTSSGELCNCVGIDFTVLMMSLPIRSLREQSMAAFRDKYVRNNMRTSGQKRLQTQGPNAGAAKRAPREKRCTSVQHLLSLERCLGTALVHAFLELNSCLVEDVHLLHLASVDSVPWQCPPGKDFFWFRDMFQVMISNAGTPGWYMRSRLYTLVFAQYPDGRYQLTQELTDALWAGAPRELVEESIRGCFDLPLLRRSMPAEVLPNEMEAATLEEVQEAEEVWATLLAVALYNQLPLQWTMNPRAPPAEHVTIGQLADTWLEADDRCMHLKDQLPALRAKAGKLVEQWQQAHIDRLIELSAQVGASPSVKEKRPPLWKRGYRWVAGSAFWVFTSHPLVAIYLVKPTEAFSRSERLIAQMNVFILMLSFCMFFYYSRAVGCCTEFKGYVGCPNVGAVTAECLGQPTCQTLFAGKTGSSLPEELESDNFACTAFPNATWMDRIWAVLIINAALIPVNVLLISMFSLSGASAAAPAHLTMDVSKKVSQLMGPQRATFAMLFKPVKLVASYLKPLFRLLLPVYTAVSDSYDRFCRYFWGRVMCIAQVRQLGMHTGFWKEQLYKDPVEVNDVRIEGMMDSLVDRAAYTFLACFWIADTYILFVYGKAIREINGPEAEDELIRTWAMTWVFEQFGLKAVKLMMVRSAGRYADKMYVQLMTGKTIFDVMAWYERYILDTLPYEYQAPDADAFFGGADMMA</sequence>
<feature type="transmembrane region" description="Helical" evidence="2">
    <location>
        <begin position="1328"/>
        <end position="1349"/>
    </location>
</feature>
<proteinExistence type="predicted"/>
<feature type="compositionally biased region" description="Polar residues" evidence="1">
    <location>
        <begin position="935"/>
        <end position="945"/>
    </location>
</feature>